<accession>T2MEA5</accession>
<organism evidence="2">
    <name type="scientific">Hydra vulgaris</name>
    <name type="common">Hydra</name>
    <name type="synonym">Hydra attenuata</name>
    <dbReference type="NCBI Taxonomy" id="6087"/>
    <lineage>
        <taxon>Eukaryota</taxon>
        <taxon>Metazoa</taxon>
        <taxon>Cnidaria</taxon>
        <taxon>Hydrozoa</taxon>
        <taxon>Hydroidolina</taxon>
        <taxon>Anthoathecata</taxon>
        <taxon>Aplanulata</taxon>
        <taxon>Hydridae</taxon>
        <taxon>Hydra</taxon>
    </lineage>
</organism>
<protein>
    <submittedName>
        <fullName evidence="2">PI-PLC X domain-containing protein 2</fullName>
    </submittedName>
</protein>
<sequence>SSSNLCKMSTWMSDLPSQIVKKVPINQLAIPGSHDAGAFYLDRKSPICPDEPSAIKALGKYFKSTVIGWSLTQCCPIKQQLLLGVRYFDMRTGYLNSENDFFFVHGCYGFQMFSLLQVIADFCEIYPKEVVIVDFQEFHEFTPKLHEIFADNVVKIFKGKLYSYVDGNGASSTLQEIWATGKQIIVRYNNEFSPQSYPEFWASNTLYSPWRNTSSTSKLIKFLDERLNEYSPKQLSVFQAILTPQTNDILKGFFCCCCSPRKLSKLDEKLKTPITNWLDKVYASKMKGVNIFMYDFIANDGCVQCILQLNQLYDLN</sequence>
<evidence type="ECO:0000313" key="2">
    <source>
        <dbReference type="EMBL" id="CDG70297.1"/>
    </source>
</evidence>
<dbReference type="EMBL" id="HAAD01004065">
    <property type="protein sequence ID" value="CDG70297.1"/>
    <property type="molecule type" value="mRNA"/>
</dbReference>
<dbReference type="PANTHER" id="PTHR13593:SF113">
    <property type="entry name" value="SI:DKEY-266F7.9"/>
    <property type="match status" value="1"/>
</dbReference>
<dbReference type="InterPro" id="IPR000909">
    <property type="entry name" value="PLipase_C_PInositol-sp_X_dom"/>
</dbReference>
<dbReference type="Gene3D" id="3.20.20.190">
    <property type="entry name" value="Phosphatidylinositol (PI) phosphodiesterase"/>
    <property type="match status" value="1"/>
</dbReference>
<dbReference type="GO" id="GO:0008081">
    <property type="term" value="F:phosphoric diester hydrolase activity"/>
    <property type="evidence" value="ECO:0007669"/>
    <property type="project" value="InterPro"/>
</dbReference>
<dbReference type="InterPro" id="IPR017946">
    <property type="entry name" value="PLC-like_Pdiesterase_TIM-brl"/>
</dbReference>
<evidence type="ECO:0000259" key="1">
    <source>
        <dbReference type="SMART" id="SM00148"/>
    </source>
</evidence>
<dbReference type="SUPFAM" id="SSF51695">
    <property type="entry name" value="PLC-like phosphodiesterases"/>
    <property type="match status" value="1"/>
</dbReference>
<reference evidence="2" key="1">
    <citation type="journal article" date="2013" name="Genome Biol. Evol.">
        <title>Punctuated emergences of genetic and phenotypic innovations in eumetazoan, bilaterian, euteleostome, and hominidae ancestors.</title>
        <authorList>
            <person name="Wenger Y."/>
            <person name="Galliot B."/>
        </authorList>
    </citation>
    <scope>NUCLEOTIDE SEQUENCE</scope>
    <source>
        <tissue evidence="2">Whole animals</tissue>
    </source>
</reference>
<dbReference type="InterPro" id="IPR051057">
    <property type="entry name" value="PI-PLC_domain"/>
</dbReference>
<dbReference type="SMART" id="SM00148">
    <property type="entry name" value="PLCXc"/>
    <property type="match status" value="1"/>
</dbReference>
<feature type="domain" description="Phosphatidylinositol-specific phospholipase C X" evidence="1">
    <location>
        <begin position="18"/>
        <end position="189"/>
    </location>
</feature>
<dbReference type="AlphaFoldDB" id="T2MEA5"/>
<dbReference type="PANTHER" id="PTHR13593">
    <property type="match status" value="1"/>
</dbReference>
<feature type="non-terminal residue" evidence="2">
    <location>
        <position position="1"/>
    </location>
</feature>
<dbReference type="OrthoDB" id="5968420at2759"/>
<gene>
    <name evidence="2" type="primary">PLCXD2</name>
</gene>
<proteinExistence type="evidence at transcript level"/>
<dbReference type="GO" id="GO:0006629">
    <property type="term" value="P:lipid metabolic process"/>
    <property type="evidence" value="ECO:0007669"/>
    <property type="project" value="InterPro"/>
</dbReference>
<name>T2MEA5_HYDVU</name>